<sequence>MKRKQHGFSLIELIIVLAVLGIISTFVIRAMNGYTNWKYAQDYAAHIERVITQLQQYQYYQVTTQNQDPATAAVWPANLESLMSPSGQFWPDCSLADESNRLCTRPDNVPWTTQRLGYTVTTANPTKAEITIPLSAIPSEQQTLWASALKTLPFAVTHPTTGDIKIVIGDPLLSQVYKEFLQKNGETPLTAAWDVGNQSILNAKQVTVKTQDGRQQQLGLGTVKEFLAQHNAWVSKSSWSCAAGLTQTIHVSLNAPMAPRGYEYIGIAGFKPYAVNHRTGWTIGLDYNAKIKSTGKWQPMHSGFLNVRLNCSSS</sequence>
<feature type="transmembrane region" description="Helical" evidence="1">
    <location>
        <begin position="7"/>
        <end position="28"/>
    </location>
</feature>
<accession>A0A2T3J653</accession>
<keyword evidence="1" id="KW-0812">Transmembrane</keyword>
<protein>
    <submittedName>
        <fullName evidence="2">Type II secretion system protein</fullName>
    </submittedName>
</protein>
<reference evidence="2 3" key="1">
    <citation type="submission" date="2018-01" db="EMBL/GenBank/DDBJ databases">
        <title>Whole genome sequencing of Histamine producing bacteria.</title>
        <authorList>
            <person name="Butler K."/>
        </authorList>
    </citation>
    <scope>NUCLEOTIDE SEQUENCE [LARGE SCALE GENOMIC DNA]</scope>
    <source>
        <strain evidence="2 3">JCM 12947</strain>
    </source>
</reference>
<dbReference type="Pfam" id="PF07963">
    <property type="entry name" value="N_methyl"/>
    <property type="match status" value="1"/>
</dbReference>
<dbReference type="OrthoDB" id="5876423at2"/>
<dbReference type="AlphaFoldDB" id="A0A2T3J653"/>
<dbReference type="InterPro" id="IPR045584">
    <property type="entry name" value="Pilin-like"/>
</dbReference>
<dbReference type="EMBL" id="PYMJ01000063">
    <property type="protein sequence ID" value="PSU42836.1"/>
    <property type="molecule type" value="Genomic_DNA"/>
</dbReference>
<dbReference type="Gene3D" id="3.30.700.10">
    <property type="entry name" value="Glycoprotein, Type 4 Pilin"/>
    <property type="match status" value="1"/>
</dbReference>
<evidence type="ECO:0000313" key="3">
    <source>
        <dbReference type="Proteomes" id="UP000240987"/>
    </source>
</evidence>
<dbReference type="SUPFAM" id="SSF54523">
    <property type="entry name" value="Pili subunits"/>
    <property type="match status" value="1"/>
</dbReference>
<organism evidence="2 3">
    <name type="scientific">Photobacterium frigidiphilum</name>
    <dbReference type="NCBI Taxonomy" id="264736"/>
    <lineage>
        <taxon>Bacteria</taxon>
        <taxon>Pseudomonadati</taxon>
        <taxon>Pseudomonadota</taxon>
        <taxon>Gammaproteobacteria</taxon>
        <taxon>Vibrionales</taxon>
        <taxon>Vibrionaceae</taxon>
        <taxon>Photobacterium</taxon>
    </lineage>
</organism>
<proteinExistence type="predicted"/>
<dbReference type="NCBIfam" id="TIGR02532">
    <property type="entry name" value="IV_pilin_GFxxxE"/>
    <property type="match status" value="1"/>
</dbReference>
<evidence type="ECO:0000256" key="1">
    <source>
        <dbReference type="SAM" id="Phobius"/>
    </source>
</evidence>
<keyword evidence="3" id="KW-1185">Reference proteome</keyword>
<dbReference type="InterPro" id="IPR012902">
    <property type="entry name" value="N_methyl_site"/>
</dbReference>
<dbReference type="Proteomes" id="UP000240987">
    <property type="component" value="Unassembled WGS sequence"/>
</dbReference>
<gene>
    <name evidence="2" type="ORF">C9J12_28660</name>
</gene>
<evidence type="ECO:0000313" key="2">
    <source>
        <dbReference type="EMBL" id="PSU42836.1"/>
    </source>
</evidence>
<dbReference type="PROSITE" id="PS00409">
    <property type="entry name" value="PROKAR_NTER_METHYL"/>
    <property type="match status" value="1"/>
</dbReference>
<keyword evidence="1" id="KW-0472">Membrane</keyword>
<dbReference type="RefSeq" id="WP_107246637.1">
    <property type="nucleotide sequence ID" value="NZ_PYMJ01000063.1"/>
</dbReference>
<keyword evidence="1" id="KW-1133">Transmembrane helix</keyword>
<name>A0A2T3J653_9GAMM</name>
<comment type="caution">
    <text evidence="2">The sequence shown here is derived from an EMBL/GenBank/DDBJ whole genome shotgun (WGS) entry which is preliminary data.</text>
</comment>